<organism evidence="2 3">
    <name type="scientific">Dendrosporobacter quercicolus</name>
    <dbReference type="NCBI Taxonomy" id="146817"/>
    <lineage>
        <taxon>Bacteria</taxon>
        <taxon>Bacillati</taxon>
        <taxon>Bacillota</taxon>
        <taxon>Negativicutes</taxon>
        <taxon>Selenomonadales</taxon>
        <taxon>Sporomusaceae</taxon>
        <taxon>Dendrosporobacter</taxon>
    </lineage>
</organism>
<dbReference type="RefSeq" id="WP_092071474.1">
    <property type="nucleotide sequence ID" value="NZ_FNHB01000003.1"/>
</dbReference>
<feature type="signal peptide" evidence="1">
    <location>
        <begin position="1"/>
        <end position="19"/>
    </location>
</feature>
<dbReference type="Proteomes" id="UP000214880">
    <property type="component" value="Unassembled WGS sequence"/>
</dbReference>
<dbReference type="Gene3D" id="2.40.128.260">
    <property type="entry name" value="Type IV secretion system, VirB10/TraB/TrbI"/>
    <property type="match status" value="1"/>
</dbReference>
<accession>A0A1G9RVX4</accession>
<evidence type="ECO:0000313" key="2">
    <source>
        <dbReference type="EMBL" id="SDM26645.1"/>
    </source>
</evidence>
<evidence type="ECO:0000256" key="1">
    <source>
        <dbReference type="SAM" id="SignalP"/>
    </source>
</evidence>
<name>A0A1G9RVX4_9FIRM</name>
<evidence type="ECO:0000313" key="3">
    <source>
        <dbReference type="Proteomes" id="UP000214880"/>
    </source>
</evidence>
<keyword evidence="1" id="KW-0732">Signal</keyword>
<dbReference type="AlphaFoldDB" id="A0A1G9RVX4"/>
<sequence>MKKVLLIMMVLFMGITAMAGAGEVKEPAEEMTVSEVMPGNAYLPRGTMIPAELLTAVSSGDNKAGDKISFKVCEDVAVGNIVVIPKGTVGEGYVKAAKKAGLFGKSGSIQLDASNIETPGGLDVPLTMDFAKIGKNQRVELNYNNSIAGAALSALIPGSNQKINEGAPIMIFVPVNVDLQVKSDEVSPPADDPAGKNIFVQPAPMAANPYVTGNEWTYTGSKGTIAFSIVEVGKKKFKGQLISTGDELLVFDQSFEAEKTNQFTSIKAKSKTDGKKYTIQLFFRDDGTWQYVVDHSPKADQESIILIKQDSGNSL</sequence>
<protein>
    <submittedName>
        <fullName evidence="2">Conjugation TrbI-like protein</fullName>
    </submittedName>
</protein>
<keyword evidence="3" id="KW-1185">Reference proteome</keyword>
<proteinExistence type="predicted"/>
<dbReference type="InterPro" id="IPR042217">
    <property type="entry name" value="T4SS_VirB10/TrbI"/>
</dbReference>
<reference evidence="2 3" key="1">
    <citation type="submission" date="2016-10" db="EMBL/GenBank/DDBJ databases">
        <authorList>
            <person name="de Groot N.N."/>
        </authorList>
    </citation>
    <scope>NUCLEOTIDE SEQUENCE [LARGE SCALE GENOMIC DNA]</scope>
    <source>
        <strain evidence="2 3">DSM 1736</strain>
    </source>
</reference>
<feature type="chain" id="PRO_5039101318" evidence="1">
    <location>
        <begin position="20"/>
        <end position="315"/>
    </location>
</feature>
<dbReference type="EMBL" id="FNHB01000003">
    <property type="protein sequence ID" value="SDM26645.1"/>
    <property type="molecule type" value="Genomic_DNA"/>
</dbReference>
<gene>
    <name evidence="2" type="ORF">SAMN04488502_103101</name>
</gene>
<dbReference type="OrthoDB" id="1676544at2"/>